<dbReference type="InterPro" id="IPR005538">
    <property type="entry name" value="LrgA/CidA"/>
</dbReference>
<accession>A0A433XH45</accession>
<dbReference type="PANTHER" id="PTHR33931:SF2">
    <property type="entry name" value="HOLIN-LIKE PROTEIN CIDA"/>
    <property type="match status" value="1"/>
</dbReference>
<feature type="transmembrane region" description="Helical" evidence="6">
    <location>
        <begin position="7"/>
        <end position="24"/>
    </location>
</feature>
<gene>
    <name evidence="7" type="ORF">EJP77_07000</name>
</gene>
<feature type="transmembrane region" description="Helical" evidence="6">
    <location>
        <begin position="30"/>
        <end position="53"/>
    </location>
</feature>
<keyword evidence="3 6" id="KW-0812">Transmembrane</keyword>
<keyword evidence="2" id="KW-1003">Cell membrane</keyword>
<dbReference type="PANTHER" id="PTHR33931">
    <property type="entry name" value="HOLIN-LIKE PROTEIN CIDA-RELATED"/>
    <property type="match status" value="1"/>
</dbReference>
<dbReference type="EMBL" id="RZNX01000002">
    <property type="protein sequence ID" value="RUT33389.1"/>
    <property type="molecule type" value="Genomic_DNA"/>
</dbReference>
<dbReference type="Proteomes" id="UP000272464">
    <property type="component" value="Unassembled WGS sequence"/>
</dbReference>
<evidence type="ECO:0000256" key="2">
    <source>
        <dbReference type="ARBA" id="ARBA00022475"/>
    </source>
</evidence>
<protein>
    <submittedName>
        <fullName evidence="7">CidA/LrgA family holin-like protein</fullName>
    </submittedName>
</protein>
<comment type="subcellular location">
    <subcellularLocation>
        <location evidence="1">Cell membrane</location>
        <topology evidence="1">Multi-pass membrane protein</topology>
    </subcellularLocation>
</comment>
<evidence type="ECO:0000256" key="4">
    <source>
        <dbReference type="ARBA" id="ARBA00022989"/>
    </source>
</evidence>
<dbReference type="NCBIfam" id="NF002460">
    <property type="entry name" value="PRK01658.1"/>
    <property type="match status" value="1"/>
</dbReference>
<dbReference type="Pfam" id="PF03788">
    <property type="entry name" value="LrgA"/>
    <property type="match status" value="1"/>
</dbReference>
<dbReference type="OrthoDB" id="3176438at2"/>
<evidence type="ECO:0000256" key="3">
    <source>
        <dbReference type="ARBA" id="ARBA00022692"/>
    </source>
</evidence>
<evidence type="ECO:0000313" key="8">
    <source>
        <dbReference type="Proteomes" id="UP000272464"/>
    </source>
</evidence>
<evidence type="ECO:0000256" key="1">
    <source>
        <dbReference type="ARBA" id="ARBA00004651"/>
    </source>
</evidence>
<keyword evidence="4 6" id="KW-1133">Transmembrane helix</keyword>
<sequence length="125" mass="13788">MGKLKSLLMGVLQIAILFFISMAMNKIVDLLHLNIPGSILGIVVIFTLLKTGVVKLEWIEKGANWLLAELLLFFIPSAVGVMKYIPMLESDGVRILIVVIFSTFIVMASSGLTASRIAKRKEKQV</sequence>
<organism evidence="7 8">
    <name type="scientific">Paenibacillus zeisoli</name>
    <dbReference type="NCBI Taxonomy" id="2496267"/>
    <lineage>
        <taxon>Bacteria</taxon>
        <taxon>Bacillati</taxon>
        <taxon>Bacillota</taxon>
        <taxon>Bacilli</taxon>
        <taxon>Bacillales</taxon>
        <taxon>Paenibacillaceae</taxon>
        <taxon>Paenibacillus</taxon>
    </lineage>
</organism>
<feature type="transmembrane region" description="Helical" evidence="6">
    <location>
        <begin position="65"/>
        <end position="86"/>
    </location>
</feature>
<evidence type="ECO:0000256" key="6">
    <source>
        <dbReference type="SAM" id="Phobius"/>
    </source>
</evidence>
<dbReference type="RefSeq" id="WP_127198504.1">
    <property type="nucleotide sequence ID" value="NZ_RZNX01000002.1"/>
</dbReference>
<proteinExistence type="predicted"/>
<keyword evidence="5 6" id="KW-0472">Membrane</keyword>
<name>A0A433XH45_9BACL</name>
<dbReference type="GO" id="GO:0005886">
    <property type="term" value="C:plasma membrane"/>
    <property type="evidence" value="ECO:0007669"/>
    <property type="project" value="UniProtKB-SubCell"/>
</dbReference>
<reference evidence="7 8" key="1">
    <citation type="submission" date="2018-12" db="EMBL/GenBank/DDBJ databases">
        <authorList>
            <person name="Sun L."/>
            <person name="Chen Z."/>
        </authorList>
    </citation>
    <scope>NUCLEOTIDE SEQUENCE [LARGE SCALE GENOMIC DNA]</scope>
    <source>
        <strain evidence="7 8">3-5-3</strain>
    </source>
</reference>
<evidence type="ECO:0000313" key="7">
    <source>
        <dbReference type="EMBL" id="RUT33389.1"/>
    </source>
</evidence>
<dbReference type="AlphaFoldDB" id="A0A433XH45"/>
<comment type="caution">
    <text evidence="7">The sequence shown here is derived from an EMBL/GenBank/DDBJ whole genome shotgun (WGS) entry which is preliminary data.</text>
</comment>
<evidence type="ECO:0000256" key="5">
    <source>
        <dbReference type="ARBA" id="ARBA00023136"/>
    </source>
</evidence>
<feature type="transmembrane region" description="Helical" evidence="6">
    <location>
        <begin position="92"/>
        <end position="114"/>
    </location>
</feature>
<keyword evidence="8" id="KW-1185">Reference proteome</keyword>